<evidence type="ECO:0000313" key="1">
    <source>
        <dbReference type="EMBL" id="JAH67949.1"/>
    </source>
</evidence>
<sequence length="29" mass="3367">MLLFRVSLRLSCGGRLSSQGGLYHFQRQR</sequence>
<accession>A0A0E9UQ11</accession>
<protein>
    <submittedName>
        <fullName evidence="1">Uncharacterized protein</fullName>
    </submittedName>
</protein>
<organism evidence="1">
    <name type="scientific">Anguilla anguilla</name>
    <name type="common">European freshwater eel</name>
    <name type="synonym">Muraena anguilla</name>
    <dbReference type="NCBI Taxonomy" id="7936"/>
    <lineage>
        <taxon>Eukaryota</taxon>
        <taxon>Metazoa</taxon>
        <taxon>Chordata</taxon>
        <taxon>Craniata</taxon>
        <taxon>Vertebrata</taxon>
        <taxon>Euteleostomi</taxon>
        <taxon>Actinopterygii</taxon>
        <taxon>Neopterygii</taxon>
        <taxon>Teleostei</taxon>
        <taxon>Anguilliformes</taxon>
        <taxon>Anguillidae</taxon>
        <taxon>Anguilla</taxon>
    </lineage>
</organism>
<reference evidence="1" key="2">
    <citation type="journal article" date="2015" name="Fish Shellfish Immunol.">
        <title>Early steps in the European eel (Anguilla anguilla)-Vibrio vulnificus interaction in the gills: Role of the RtxA13 toxin.</title>
        <authorList>
            <person name="Callol A."/>
            <person name="Pajuelo D."/>
            <person name="Ebbesson L."/>
            <person name="Teles M."/>
            <person name="MacKenzie S."/>
            <person name="Amaro C."/>
        </authorList>
    </citation>
    <scope>NUCLEOTIDE SEQUENCE</scope>
</reference>
<name>A0A0E9UQ11_ANGAN</name>
<dbReference type="AlphaFoldDB" id="A0A0E9UQ11"/>
<dbReference type="EMBL" id="GBXM01040628">
    <property type="protein sequence ID" value="JAH67949.1"/>
    <property type="molecule type" value="Transcribed_RNA"/>
</dbReference>
<reference evidence="1" key="1">
    <citation type="submission" date="2014-11" db="EMBL/GenBank/DDBJ databases">
        <authorList>
            <person name="Amaro Gonzalez C."/>
        </authorList>
    </citation>
    <scope>NUCLEOTIDE SEQUENCE</scope>
</reference>
<proteinExistence type="predicted"/>